<dbReference type="GO" id="GO:0032259">
    <property type="term" value="P:methylation"/>
    <property type="evidence" value="ECO:0007669"/>
    <property type="project" value="UniProtKB-KW"/>
</dbReference>
<dbReference type="InterPro" id="IPR025714">
    <property type="entry name" value="Methyltranfer_dom"/>
</dbReference>
<keyword evidence="2" id="KW-0808">Transferase</keyword>
<reference evidence="2 3" key="1">
    <citation type="submission" date="2018-03" db="EMBL/GenBank/DDBJ databases">
        <title>The ancient ancestry and fast evolution of plastids.</title>
        <authorList>
            <person name="Moore K.R."/>
            <person name="Magnabosco C."/>
            <person name="Momper L."/>
            <person name="Gold D.A."/>
            <person name="Bosak T."/>
            <person name="Fournier G.P."/>
        </authorList>
    </citation>
    <scope>NUCLEOTIDE SEQUENCE [LARGE SCALE GENOMIC DNA]</scope>
    <source>
        <strain evidence="2 3">CCALA 037</strain>
    </source>
</reference>
<evidence type="ECO:0000313" key="2">
    <source>
        <dbReference type="EMBL" id="PSB56464.1"/>
    </source>
</evidence>
<dbReference type="SUPFAM" id="SSF53335">
    <property type="entry name" value="S-adenosyl-L-methionine-dependent methyltransferases"/>
    <property type="match status" value="1"/>
</dbReference>
<protein>
    <submittedName>
        <fullName evidence="2">Methyltransferase type 11</fullName>
    </submittedName>
</protein>
<organism evidence="2 3">
    <name type="scientific">Chamaesiphon polymorphus CCALA 037</name>
    <dbReference type="NCBI Taxonomy" id="2107692"/>
    <lineage>
        <taxon>Bacteria</taxon>
        <taxon>Bacillati</taxon>
        <taxon>Cyanobacteriota</taxon>
        <taxon>Cyanophyceae</taxon>
        <taxon>Gomontiellales</taxon>
        <taxon>Chamaesiphonaceae</taxon>
        <taxon>Chamaesiphon</taxon>
    </lineage>
</organism>
<dbReference type="Pfam" id="PF13847">
    <property type="entry name" value="Methyltransf_31"/>
    <property type="match status" value="1"/>
</dbReference>
<dbReference type="EMBL" id="PVWO01000124">
    <property type="protein sequence ID" value="PSB56464.1"/>
    <property type="molecule type" value="Genomic_DNA"/>
</dbReference>
<keyword evidence="3" id="KW-1185">Reference proteome</keyword>
<dbReference type="PANTHER" id="PTHR43861">
    <property type="entry name" value="TRANS-ACONITATE 2-METHYLTRANSFERASE-RELATED"/>
    <property type="match status" value="1"/>
</dbReference>
<dbReference type="AlphaFoldDB" id="A0A2T1GFS2"/>
<gene>
    <name evidence="2" type="ORF">C7B77_11760</name>
</gene>
<dbReference type="CDD" id="cd02440">
    <property type="entry name" value="AdoMet_MTases"/>
    <property type="match status" value="1"/>
</dbReference>
<dbReference type="InterPro" id="IPR029063">
    <property type="entry name" value="SAM-dependent_MTases_sf"/>
</dbReference>
<accession>A0A2T1GFS2</accession>
<dbReference type="Gene3D" id="3.40.50.150">
    <property type="entry name" value="Vaccinia Virus protein VP39"/>
    <property type="match status" value="1"/>
</dbReference>
<keyword evidence="2" id="KW-0489">Methyltransferase</keyword>
<comment type="caution">
    <text evidence="2">The sequence shown here is derived from an EMBL/GenBank/DDBJ whole genome shotgun (WGS) entry which is preliminary data.</text>
</comment>
<name>A0A2T1GFS2_9CYAN</name>
<evidence type="ECO:0000313" key="3">
    <source>
        <dbReference type="Proteomes" id="UP000238937"/>
    </source>
</evidence>
<evidence type="ECO:0000259" key="1">
    <source>
        <dbReference type="Pfam" id="PF13847"/>
    </source>
</evidence>
<dbReference type="GO" id="GO:0008168">
    <property type="term" value="F:methyltransferase activity"/>
    <property type="evidence" value="ECO:0007669"/>
    <property type="project" value="UniProtKB-KW"/>
</dbReference>
<proteinExistence type="predicted"/>
<sequence>MGVLFSSGDTKMTQTKGSYQFDRFQGDIQTQELQRLDYQSQILQGLEQKIWREAGLTPTMRVLDLGCGTGIISQAIAQSLTTGSIVGVDRSPTMVRAAQNHTREQKMTNLTFQVGSSEKLDLPSSSCDFVYARLLFQHLSEPQATLREIQRVLKPGGIICIVDVDNDWTMFHPPVPSINTFQQYITQIQQQQGGDPQVGRKLGGYLTTAGFAQIRTSIEIITSDYGQEGKGMGLRAFLDLFSFGAAFEHGNSDAFTLGMQAKADASKLLELPYAWAGFGLFIVKGVNLAVVGI</sequence>
<feature type="domain" description="Methyltransferase" evidence="1">
    <location>
        <begin position="58"/>
        <end position="165"/>
    </location>
</feature>
<dbReference type="Proteomes" id="UP000238937">
    <property type="component" value="Unassembled WGS sequence"/>
</dbReference>